<evidence type="ECO:0008006" key="3">
    <source>
        <dbReference type="Google" id="ProtNLM"/>
    </source>
</evidence>
<evidence type="ECO:0000313" key="2">
    <source>
        <dbReference type="Proteomes" id="UP000509667"/>
    </source>
</evidence>
<accession>A0A7D5P2H0</accession>
<dbReference type="EMBL" id="CP058910">
    <property type="protein sequence ID" value="QLH77441.1"/>
    <property type="molecule type" value="Genomic_DNA"/>
</dbReference>
<dbReference type="KEGG" id="hrr:HZS55_09100"/>
<name>A0A7D5P2H0_9EURY</name>
<keyword evidence="2" id="KW-1185">Reference proteome</keyword>
<dbReference type="Proteomes" id="UP000509667">
    <property type="component" value="Chromosome"/>
</dbReference>
<dbReference type="GeneID" id="56078017"/>
<reference evidence="1 2" key="1">
    <citation type="submission" date="2020-07" db="EMBL/GenBank/DDBJ databases">
        <title>Halosimplex pelagicum sp. nov. and Halosimplex rubrum sp. nov., isolated from salted brown alga Laminaria, and emended description of the genus Halosimplex.</title>
        <authorList>
            <person name="Cui H."/>
        </authorList>
    </citation>
    <scope>NUCLEOTIDE SEQUENCE [LARGE SCALE GENOMIC DNA]</scope>
    <source>
        <strain evidence="1 2">R27</strain>
    </source>
</reference>
<gene>
    <name evidence="1" type="ORF">HZS55_09100</name>
</gene>
<sequence length="495" mass="53637">MTKQIYQGELELRIYAAGNTTSSPDATVPFDHVRSAQFARNAGPSRDSGVVEIYDQEAAYRDDLDIGLNSRVELWARLVGESSMSRRFTGLVKRAEPTVETNLRRVLRLELEDWVCGILGDRTIADAFDDMPVAGSPTAIIDTIVGNEAPEIDISALSNTTNDERSAQFNHTNLLEAVKEAADLVGAVIGSDGLKLLVKYRSEFTSTMTLGVDDVVLPVSLPVSKDDYANRVIIRGGRGARASVGQTAQDGYVLATDAAFLSQELSPKYPSVPRVDLWTRTTGTNESLTVRIQPGDGGQPVAPDDRTADIGRATVPATDLADGDWTTFRVGADDVPDPCWMIVESSQSNGQEVGYQDTSGDGTYQPDESLTYQLFESYPISAEATNQYEIGRRNRVDRKVPANDIDTVTAAKDLATTLLQTARVATREGDFEADSPRAHNLTPLDAINIGLPYLDADGTHVVTRVKHEFEANQLTTEFDTTNLGSIAANITGTPT</sequence>
<evidence type="ECO:0000313" key="1">
    <source>
        <dbReference type="EMBL" id="QLH77441.1"/>
    </source>
</evidence>
<dbReference type="AlphaFoldDB" id="A0A7D5P2H0"/>
<organism evidence="1 2">
    <name type="scientific">Halosimplex rubrum</name>
    <dbReference type="NCBI Taxonomy" id="869889"/>
    <lineage>
        <taxon>Archaea</taxon>
        <taxon>Methanobacteriati</taxon>
        <taxon>Methanobacteriota</taxon>
        <taxon>Stenosarchaea group</taxon>
        <taxon>Halobacteria</taxon>
        <taxon>Halobacteriales</taxon>
        <taxon>Haloarculaceae</taxon>
        <taxon>Halosimplex</taxon>
    </lineage>
</organism>
<protein>
    <recommendedName>
        <fullName evidence="3">Phage tail protein</fullName>
    </recommendedName>
</protein>
<dbReference type="RefSeq" id="WP_179911368.1">
    <property type="nucleotide sequence ID" value="NZ_CP058910.1"/>
</dbReference>
<proteinExistence type="predicted"/>